<dbReference type="RefSeq" id="WP_173062141.1">
    <property type="nucleotide sequence ID" value="NZ_BAABGO010000074.1"/>
</dbReference>
<feature type="compositionally biased region" description="Low complexity" evidence="1">
    <location>
        <begin position="668"/>
        <end position="679"/>
    </location>
</feature>
<dbReference type="InterPro" id="IPR011990">
    <property type="entry name" value="TPR-like_helical_dom_sf"/>
</dbReference>
<dbReference type="SUPFAM" id="SSF46894">
    <property type="entry name" value="C-terminal effector domain of the bipartite response regulators"/>
    <property type="match status" value="1"/>
</dbReference>
<protein>
    <recommendedName>
        <fullName evidence="3">Bacterial transcriptional activator domain-containing protein</fullName>
    </recommendedName>
</protein>
<feature type="compositionally biased region" description="Pro residues" evidence="1">
    <location>
        <begin position="277"/>
        <end position="297"/>
    </location>
</feature>
<evidence type="ECO:0000256" key="2">
    <source>
        <dbReference type="SAM" id="Phobius"/>
    </source>
</evidence>
<dbReference type="Gene3D" id="1.10.10.10">
    <property type="entry name" value="Winged helix-like DNA-binding domain superfamily/Winged helix DNA-binding domain"/>
    <property type="match status" value="1"/>
</dbReference>
<feature type="transmembrane region" description="Helical" evidence="2">
    <location>
        <begin position="53"/>
        <end position="77"/>
    </location>
</feature>
<dbReference type="InterPro" id="IPR036388">
    <property type="entry name" value="WH-like_DNA-bd_sf"/>
</dbReference>
<reference evidence="4 5" key="2">
    <citation type="submission" date="2020-03" db="EMBL/GenBank/DDBJ databases">
        <authorList>
            <person name="Ichikawa N."/>
            <person name="Kimura A."/>
            <person name="Kitahashi Y."/>
            <person name="Uohara A."/>
        </authorList>
    </citation>
    <scope>NUCLEOTIDE SEQUENCE [LARGE SCALE GENOMIC DNA]</scope>
    <source>
        <strain evidence="4 5">NBRC 108639</strain>
    </source>
</reference>
<dbReference type="GO" id="GO:0003677">
    <property type="term" value="F:DNA binding"/>
    <property type="evidence" value="ECO:0007669"/>
    <property type="project" value="InterPro"/>
</dbReference>
<feature type="compositionally biased region" description="Low complexity" evidence="1">
    <location>
        <begin position="313"/>
        <end position="324"/>
    </location>
</feature>
<dbReference type="InterPro" id="IPR005158">
    <property type="entry name" value="BTAD"/>
</dbReference>
<evidence type="ECO:0000259" key="3">
    <source>
        <dbReference type="SMART" id="SM01043"/>
    </source>
</evidence>
<feature type="transmembrane region" description="Helical" evidence="2">
    <location>
        <begin position="342"/>
        <end position="366"/>
    </location>
</feature>
<sequence length="948" mass="99537">MQRTRYRLHELPGYVLLFVAPPVALVGLLGWPLPDQVPSRTQWQAWLAEPLTWHSIVAAATIAGWLMWGIYAATAVCEVYRWMSRGRRLPRLSIPGPLQALSAAVLGSTAISASASGAAQASAALVDAGLSQPAQPHPDRHLATTTTAARPALTVATVANAVPTSATDRQAPIIGLLAASAPSADAASGLGTSATGAEATRTAARYQARPGDWLWHIADRFLGDPRRYPDIAALNPHLAAEHGAGFPDHIEPGDLLILPADARDRGPRPHATGSVRPPRPTPPATDTPHEPGPARPDPSPRHGQPSKPPDQPAPAGSASARPSATNSATTPADDQTGAAPGWIQLAGGCIGVGFAAGLVYAAATVYKRRRHRHRPTTTTASLQLPEAESSAALTTVTGLRRMLRRHAPHLLDPPVQTAPTVREYRNDPVGARPPQVGPTGSELAGIGDLPAHGGLGLTGPGATDAARAILAATLTAGRLDDPDAQSRAVVTQTALSTLLSHYADQAAAMRRLTVSASFADALTTIEEEIIRRSRIVADHESTDVATLRASDPLAEPLPQLLLIAERPDDSWHRRLATAITLGGPVDVGAVVIGHWPPGTTLTVAADGTTDTDPARVAVLDAAAAHDILTVLAEAHGDTPPEANQRQPAPASPNQSESTPGQPDRPDGTDPATPPATGGTTAAVRILGVPAILGPDGTAVRGLRAKALELLVYLAVHRSGAALGDIMEAVWGDATTRRAAERLSTCVANLRSVLRAAAQHEKPDQDAAGQRIDPVVNTGGRYHLDPTLVHVDWWTVLDACTQAAAAGDDTTRLTHLRTATAAVGGALAENTDYEWIDTDRELVRRRLVTIYLDTARLLADTDPHQARTLLDQACHLDPLSDSLARHAIRAAARLGDTDAIRHRLSILRRELDDTGIDIDPETEQLAADLLHQLADATATTAAQSTERTS</sequence>
<dbReference type="EMBL" id="BLPF01000002">
    <property type="protein sequence ID" value="GFJ82090.1"/>
    <property type="molecule type" value="Genomic_DNA"/>
</dbReference>
<keyword evidence="2" id="KW-0812">Transmembrane</keyword>
<feature type="transmembrane region" description="Helical" evidence="2">
    <location>
        <begin position="12"/>
        <end position="33"/>
    </location>
</feature>
<comment type="caution">
    <text evidence="4">The sequence shown here is derived from an EMBL/GenBank/DDBJ whole genome shotgun (WGS) entry which is preliminary data.</text>
</comment>
<keyword evidence="2" id="KW-1133">Transmembrane helix</keyword>
<dbReference type="InterPro" id="IPR036779">
    <property type="entry name" value="LysM_dom_sf"/>
</dbReference>
<reference evidence="4 5" key="1">
    <citation type="submission" date="2020-03" db="EMBL/GenBank/DDBJ databases">
        <title>Whole genome shotgun sequence of Phytohabitans houttuyneae NBRC 108639.</title>
        <authorList>
            <person name="Komaki H."/>
            <person name="Tamura T."/>
        </authorList>
    </citation>
    <scope>NUCLEOTIDE SEQUENCE [LARGE SCALE GENOMIC DNA]</scope>
    <source>
        <strain evidence="4 5">NBRC 108639</strain>
    </source>
</reference>
<dbReference type="Proteomes" id="UP000482800">
    <property type="component" value="Unassembled WGS sequence"/>
</dbReference>
<keyword evidence="5" id="KW-1185">Reference proteome</keyword>
<evidence type="ECO:0000256" key="1">
    <source>
        <dbReference type="SAM" id="MobiDB-lite"/>
    </source>
</evidence>
<dbReference type="Gene3D" id="1.25.40.10">
    <property type="entry name" value="Tetratricopeptide repeat domain"/>
    <property type="match status" value="1"/>
</dbReference>
<dbReference type="GO" id="GO:0006355">
    <property type="term" value="P:regulation of DNA-templated transcription"/>
    <property type="evidence" value="ECO:0007669"/>
    <property type="project" value="InterPro"/>
</dbReference>
<feature type="region of interest" description="Disordered" evidence="1">
    <location>
        <begin position="637"/>
        <end position="679"/>
    </location>
</feature>
<feature type="region of interest" description="Disordered" evidence="1">
    <location>
        <begin position="260"/>
        <end position="335"/>
    </location>
</feature>
<dbReference type="SMART" id="SM01043">
    <property type="entry name" value="BTAD"/>
    <property type="match status" value="1"/>
</dbReference>
<name>A0A6V8KF67_9ACTN</name>
<dbReference type="InterPro" id="IPR016032">
    <property type="entry name" value="Sig_transdc_resp-reg_C-effctor"/>
</dbReference>
<accession>A0A6V8KF67</accession>
<dbReference type="InterPro" id="IPR051677">
    <property type="entry name" value="AfsR-DnrI-RedD_regulator"/>
</dbReference>
<feature type="compositionally biased region" description="Polar residues" evidence="1">
    <location>
        <begin position="641"/>
        <end position="660"/>
    </location>
</feature>
<gene>
    <name evidence="4" type="ORF">Phou_062700</name>
</gene>
<evidence type="ECO:0000313" key="4">
    <source>
        <dbReference type="EMBL" id="GFJ82090.1"/>
    </source>
</evidence>
<dbReference type="PANTHER" id="PTHR35807">
    <property type="entry name" value="TRANSCRIPTIONAL REGULATOR REDD-RELATED"/>
    <property type="match status" value="1"/>
</dbReference>
<dbReference type="AlphaFoldDB" id="A0A6V8KF67"/>
<evidence type="ECO:0000313" key="5">
    <source>
        <dbReference type="Proteomes" id="UP000482800"/>
    </source>
</evidence>
<organism evidence="4 5">
    <name type="scientific">Phytohabitans houttuyneae</name>
    <dbReference type="NCBI Taxonomy" id="1076126"/>
    <lineage>
        <taxon>Bacteria</taxon>
        <taxon>Bacillati</taxon>
        <taxon>Actinomycetota</taxon>
        <taxon>Actinomycetes</taxon>
        <taxon>Micromonosporales</taxon>
        <taxon>Micromonosporaceae</taxon>
    </lineage>
</organism>
<proteinExistence type="predicted"/>
<dbReference type="Gene3D" id="3.10.350.10">
    <property type="entry name" value="LysM domain"/>
    <property type="match status" value="1"/>
</dbReference>
<feature type="domain" description="Bacterial transcriptional activator" evidence="3">
    <location>
        <begin position="790"/>
        <end position="929"/>
    </location>
</feature>
<keyword evidence="2" id="KW-0472">Membrane</keyword>